<reference evidence="1" key="1">
    <citation type="journal article" date="2022" name="bioRxiv">
        <title>Population genetic analysis of Ophidiomyces ophidiicola, the causative agent of snake fungal disease, indicates recent introductions to the USA.</title>
        <authorList>
            <person name="Ladner J.T."/>
            <person name="Palmer J.M."/>
            <person name="Ettinger C.L."/>
            <person name="Stajich J.E."/>
            <person name="Farrell T.M."/>
            <person name="Glorioso B.M."/>
            <person name="Lawson B."/>
            <person name="Price S.J."/>
            <person name="Stengle A.G."/>
            <person name="Grear D.A."/>
            <person name="Lorch J.M."/>
        </authorList>
    </citation>
    <scope>NUCLEOTIDE SEQUENCE</scope>
    <source>
        <strain evidence="1">NWHC 24266-5</strain>
    </source>
</reference>
<sequence>MRDLGSPTIPYLPDDNVDRGNLIDGDDPDLAMDIEELSEHRYQYGEDFDRQYYPIQIGQILN</sequence>
<gene>
    <name evidence="1" type="ORF">LOY88_001034</name>
</gene>
<organism evidence="1">
    <name type="scientific">Ophidiomyces ophidiicola</name>
    <dbReference type="NCBI Taxonomy" id="1387563"/>
    <lineage>
        <taxon>Eukaryota</taxon>
        <taxon>Fungi</taxon>
        <taxon>Dikarya</taxon>
        <taxon>Ascomycota</taxon>
        <taxon>Pezizomycotina</taxon>
        <taxon>Eurotiomycetes</taxon>
        <taxon>Eurotiomycetidae</taxon>
        <taxon>Onygenales</taxon>
        <taxon>Onygenaceae</taxon>
        <taxon>Ophidiomyces</taxon>
    </lineage>
</organism>
<comment type="caution">
    <text evidence="1">The sequence shown here is derived from an EMBL/GenBank/DDBJ whole genome shotgun (WGS) entry which is preliminary data.</text>
</comment>
<name>A0ACB8V468_9EURO</name>
<dbReference type="EMBL" id="JALBCA010000010">
    <property type="protein sequence ID" value="KAI2391807.1"/>
    <property type="molecule type" value="Genomic_DNA"/>
</dbReference>
<evidence type="ECO:0000313" key="1">
    <source>
        <dbReference type="EMBL" id="KAI2391807.1"/>
    </source>
</evidence>
<proteinExistence type="predicted"/>
<protein>
    <submittedName>
        <fullName evidence="1">Uncharacterized protein</fullName>
    </submittedName>
</protein>
<accession>A0ACB8V468</accession>